<comment type="caution">
    <text evidence="2">The sequence shown here is derived from an EMBL/GenBank/DDBJ whole genome shotgun (WGS) entry which is preliminary data.</text>
</comment>
<evidence type="ECO:0000313" key="3">
    <source>
        <dbReference type="Proteomes" id="UP001501510"/>
    </source>
</evidence>
<evidence type="ECO:0008006" key="4">
    <source>
        <dbReference type="Google" id="ProtNLM"/>
    </source>
</evidence>
<keyword evidence="1" id="KW-0175">Coiled coil</keyword>
<feature type="coiled-coil region" evidence="1">
    <location>
        <begin position="264"/>
        <end position="291"/>
    </location>
</feature>
<proteinExistence type="predicted"/>
<evidence type="ECO:0000313" key="2">
    <source>
        <dbReference type="EMBL" id="GAA0744428.1"/>
    </source>
</evidence>
<dbReference type="EMBL" id="BAAACG010000013">
    <property type="protein sequence ID" value="GAA0744428.1"/>
    <property type="molecule type" value="Genomic_DNA"/>
</dbReference>
<dbReference type="RefSeq" id="WP_343762672.1">
    <property type="nucleotide sequence ID" value="NZ_BAAACG010000013.1"/>
</dbReference>
<accession>A0ABP3UZ29</accession>
<organism evidence="2 3">
    <name type="scientific">Clostridium oceanicum</name>
    <dbReference type="NCBI Taxonomy" id="1543"/>
    <lineage>
        <taxon>Bacteria</taxon>
        <taxon>Bacillati</taxon>
        <taxon>Bacillota</taxon>
        <taxon>Clostridia</taxon>
        <taxon>Eubacteriales</taxon>
        <taxon>Clostridiaceae</taxon>
        <taxon>Clostridium</taxon>
    </lineage>
</organism>
<sequence length="642" mass="72589">MPNIIPVNNLTNIKSKKLSTKLSFKVDEVFRAKAIGEGENGNEVKLKMVDGFEFTASLEENSEPLKEGITKFKVVGREDGKIKLKVLKDSGEGNKNISKDSIESLIEKLDININKKEYAILEKMVKHNIPITKENISDVMNLLDFAAKAKSSPKEIEDFIKVYMESRNISPNSKEGQAITNILKDVFNNMKNMSEEDLFLFLENGIDLTSENIKSFNDTFKGTNSIYKGLKTVENLVKDNNVQNENKLNNENPDSVSINNTKTEKDLASNIKNLINEIDKEINNGSNIKNQQSNINQPRENTNVDQKSNIKENKILNTLKQLINSGNKENVSIAKEILGKMDSTTQKSILQKLRSEESLSLKDGDNSLNNASKEVVSNKESIINKENNKSTSSNLKTLDNGNISKENVKNVNKNENGSKVVNKDTLTKEGTNVEKNINNEKLGKDIKGNSKFKNINNGKSSVIKNQINEKTLDMKNIIKDLLKNINNDKSNMNYDKVMNVLKNNINDFKLFNTLSNEYYYLDLPLSLKEQEYQCKIVIKDERGKGKKIDSKDVKIAASVSTVNMDIVDIYIKVKNENMDVNIKSLKTWIPMLSKNKEKLLKDLEKMGYNIYVSLDEKKEDLNISSCSKFFDDKNLNAVDIMA</sequence>
<protein>
    <recommendedName>
        <fullName evidence="4">Flagellar hook-length control protein FliK</fullName>
    </recommendedName>
</protein>
<gene>
    <name evidence="2" type="ORF">GCM10008906_29280</name>
</gene>
<dbReference type="Proteomes" id="UP001501510">
    <property type="component" value="Unassembled WGS sequence"/>
</dbReference>
<evidence type="ECO:0000256" key="1">
    <source>
        <dbReference type="SAM" id="Coils"/>
    </source>
</evidence>
<name>A0ABP3UZ29_9CLOT</name>
<reference evidence="3" key="1">
    <citation type="journal article" date="2019" name="Int. J. Syst. Evol. Microbiol.">
        <title>The Global Catalogue of Microorganisms (GCM) 10K type strain sequencing project: providing services to taxonomists for standard genome sequencing and annotation.</title>
        <authorList>
            <consortium name="The Broad Institute Genomics Platform"/>
            <consortium name="The Broad Institute Genome Sequencing Center for Infectious Disease"/>
            <person name="Wu L."/>
            <person name="Ma J."/>
        </authorList>
    </citation>
    <scope>NUCLEOTIDE SEQUENCE [LARGE SCALE GENOMIC DNA]</scope>
    <source>
        <strain evidence="3">JCM 1407</strain>
    </source>
</reference>
<keyword evidence="3" id="KW-1185">Reference proteome</keyword>